<dbReference type="PROSITE" id="PS00211">
    <property type="entry name" value="ABC_TRANSPORTER_1"/>
    <property type="match status" value="1"/>
</dbReference>
<dbReference type="RefSeq" id="WP_216123271.1">
    <property type="nucleotide sequence ID" value="NZ_CP086239.1"/>
</dbReference>
<evidence type="ECO:0000313" key="3">
    <source>
        <dbReference type="Proteomes" id="UP001164733"/>
    </source>
</evidence>
<gene>
    <name evidence="2" type="ORF">LL038_15350</name>
</gene>
<dbReference type="GO" id="GO:0005524">
    <property type="term" value="F:ATP binding"/>
    <property type="evidence" value="ECO:0007669"/>
    <property type="project" value="InterPro"/>
</dbReference>
<proteinExistence type="predicted"/>
<dbReference type="Proteomes" id="UP001164733">
    <property type="component" value="Chromosome"/>
</dbReference>
<dbReference type="GO" id="GO:0016887">
    <property type="term" value="F:ATP hydrolysis activity"/>
    <property type="evidence" value="ECO:0007669"/>
    <property type="project" value="InterPro"/>
</dbReference>
<dbReference type="AlphaFoldDB" id="A0AA47EGI1"/>
<dbReference type="GO" id="GO:0022857">
    <property type="term" value="F:transmembrane transporter activity"/>
    <property type="evidence" value="ECO:0007669"/>
    <property type="project" value="TreeGrafter"/>
</dbReference>
<dbReference type="NCBIfam" id="TIGR03608">
    <property type="entry name" value="L_ocin_972_ABC"/>
    <property type="match status" value="1"/>
</dbReference>
<dbReference type="InterPro" id="IPR015854">
    <property type="entry name" value="ABC_transpr_LolD-like"/>
</dbReference>
<dbReference type="InterPro" id="IPR017871">
    <property type="entry name" value="ABC_transporter-like_CS"/>
</dbReference>
<dbReference type="PANTHER" id="PTHR24220">
    <property type="entry name" value="IMPORT ATP-BINDING PROTEIN"/>
    <property type="match status" value="1"/>
</dbReference>
<dbReference type="SMART" id="SM00382">
    <property type="entry name" value="AAA"/>
    <property type="match status" value="1"/>
</dbReference>
<feature type="domain" description="ABC transporter" evidence="1">
    <location>
        <begin position="4"/>
        <end position="211"/>
    </location>
</feature>
<dbReference type="InterPro" id="IPR019895">
    <property type="entry name" value="L_ocin_972_ABC"/>
</dbReference>
<dbReference type="PANTHER" id="PTHR24220:SF86">
    <property type="entry name" value="ABC TRANSPORTER ABCH.1"/>
    <property type="match status" value="1"/>
</dbReference>
<evidence type="ECO:0000259" key="1">
    <source>
        <dbReference type="PROSITE" id="PS50893"/>
    </source>
</evidence>
<dbReference type="Pfam" id="PF00005">
    <property type="entry name" value="ABC_tran"/>
    <property type="match status" value="1"/>
</dbReference>
<dbReference type="EMBL" id="CP086239">
    <property type="protein sequence ID" value="WAG59014.1"/>
    <property type="molecule type" value="Genomic_DNA"/>
</dbReference>
<name>A0AA47EGI1_9CLOT</name>
<organism evidence="2 3">
    <name type="scientific">Clostridium estertheticum</name>
    <dbReference type="NCBI Taxonomy" id="238834"/>
    <lineage>
        <taxon>Bacteria</taxon>
        <taxon>Bacillati</taxon>
        <taxon>Bacillota</taxon>
        <taxon>Clostridia</taxon>
        <taxon>Eubacteriales</taxon>
        <taxon>Clostridiaceae</taxon>
        <taxon>Clostridium</taxon>
    </lineage>
</organism>
<dbReference type="PROSITE" id="PS50893">
    <property type="entry name" value="ABC_TRANSPORTER_2"/>
    <property type="match status" value="1"/>
</dbReference>
<dbReference type="GO" id="GO:0005886">
    <property type="term" value="C:plasma membrane"/>
    <property type="evidence" value="ECO:0007669"/>
    <property type="project" value="TreeGrafter"/>
</dbReference>
<accession>A0AA47EGI1</accession>
<evidence type="ECO:0000313" key="2">
    <source>
        <dbReference type="EMBL" id="WAG59014.1"/>
    </source>
</evidence>
<dbReference type="InterPro" id="IPR003593">
    <property type="entry name" value="AAA+_ATPase"/>
</dbReference>
<reference evidence="2" key="1">
    <citation type="submission" date="2021-11" db="EMBL/GenBank/DDBJ databases">
        <title>Clostridia strains as spoilage organisms.</title>
        <authorList>
            <person name="Wambui J."/>
            <person name="Stevens M.J.A."/>
            <person name="Stephan R."/>
        </authorList>
    </citation>
    <scope>NUCLEOTIDE SEQUENCE</scope>
    <source>
        <strain evidence="2">CF009</strain>
    </source>
</reference>
<protein>
    <submittedName>
        <fullName evidence="2">Bacteriocin export ABC transporter</fullName>
    </submittedName>
</protein>
<sequence>MNIIELKNVTKCYGKKMILNKFNLSVKNGEIIAIKGVSGKGKSTLLNIIGLIEDFDDGELIIHGVSGLTPTNKKTPKMIREKIGYLFQNFALIDNSTVEYNLNIAMKYIKISSAQKHEKVIKALDDVGLQGYEKRKVYELSGGEQQRVSIARIMVKPCDIILADEPTGSLDEENKNKILGLLKLLNEQGKTIVIVTHDESVTHICTRVKVI</sequence>
<dbReference type="InterPro" id="IPR003439">
    <property type="entry name" value="ABC_transporter-like_ATP-bd"/>
</dbReference>